<protein>
    <recommendedName>
        <fullName evidence="3">F-box domain-containing protein</fullName>
    </recommendedName>
</protein>
<accession>A0A409XZE4</accession>
<evidence type="ECO:0008006" key="3">
    <source>
        <dbReference type="Google" id="ProtNLM"/>
    </source>
</evidence>
<dbReference type="AlphaFoldDB" id="A0A409XZE4"/>
<evidence type="ECO:0000313" key="1">
    <source>
        <dbReference type="EMBL" id="PPQ96154.1"/>
    </source>
</evidence>
<dbReference type="Proteomes" id="UP000284706">
    <property type="component" value="Unassembled WGS sequence"/>
</dbReference>
<dbReference type="PANTHER" id="PTHR38926:SF5">
    <property type="entry name" value="F-BOX AND LEUCINE-RICH REPEAT PROTEIN 6"/>
    <property type="match status" value="1"/>
</dbReference>
<dbReference type="InParanoid" id="A0A409XZE4"/>
<comment type="caution">
    <text evidence="1">The sequence shown here is derived from an EMBL/GenBank/DDBJ whole genome shotgun (WGS) entry which is preliminary data.</text>
</comment>
<name>A0A409XZE4_9AGAR</name>
<dbReference type="PANTHER" id="PTHR38926">
    <property type="entry name" value="F-BOX DOMAIN CONTAINING PROTEIN, EXPRESSED"/>
    <property type="match status" value="1"/>
</dbReference>
<proteinExistence type="predicted"/>
<sequence length="1007" mass="115027">MACHTPGDIPPDIEIDVASNDSETVLSQQRDLQTWVASAEPVSVFRIGELPSELIAYIFELYVLDDKQKFYRSPDTASQPFTKPSPLVLVSVCKEWRRIAEGAPALWTKITQRLKEARAEFQSQCLNIWLARSGQLPLTIELWVEIVEWRGETLPVSPFMSLIDAVNSCSHRWKDLKLIDLPPHFYPLFTGNDRGTPALETLSIRPANTYHDGTFQVAAKRPTPRTFEISYTYLRMLQIDFSAVTEITAWRVTAEDIVEMIRLSPVLEKLEWKDGDLYDWRPAPFEHATNYSLKWFFLKAATDPEENCLRVFKYLTLPALRHFICEFDEYELDDAGEILVPFFNRSRCPLLDIALYGAPIHDTKLVDIFQHLPTIQEAIIYSFSEDMQDGKDSFCRALLCDTNPVLLPALTSLTICVDSGFDWIQLPYFIYDDMINLTRKRPLTSLEIVYEYPGDGPANFLDKNHLGLIRWLRDQGIDVAISIASGPPGQNDFIALSNEVSGTPYHLDISRDMEIDVARMDLPAQTRELKNWVGSAHPSSVFRIGHLPLEVISYIFELYVLDDEQRLNYPAATPPPFEKPSPLVLISVCRYWRTVTEATPQLWTKISHCLQEAGAEFQTHHLNVWLHRSGQLPLTIKLWAQVVNWGYRTLSVPPFLSFIEAVNGCSHRWKDFRLIDLPHHFYPLFIGGVQGTPMLEFLSIQPAEDYEEGGNFELVASKPAPRIFEISHTYLRHLQINFCVVTEIIAWRVTAEDIVEMIRLSPMLEKLEWEDGDLPDWEESDNAAAPAPAINHSLKRFSLKCATGEDEDCLRVFRFLTLPALQHLDCQFEDYDKDEGGEILASFFERSCCPLVEIALRGAPMLDFDLLETFRHLPTVQNANILVRDEFVGKGTDSFCYSLLYKTDPVLLPSLKSLVVCVDTKFQWIQLPYFFYYDMITLIKKRPLANLEILCGSSDGGLPNYLDANDLGLIQWLSDRGINVSIWAAALPQEGNLIAASEEMLARRRDF</sequence>
<gene>
    <name evidence="1" type="ORF">CVT26_004789</name>
</gene>
<dbReference type="OrthoDB" id="2269034at2759"/>
<keyword evidence="2" id="KW-1185">Reference proteome</keyword>
<dbReference type="EMBL" id="NHYE01001393">
    <property type="protein sequence ID" value="PPQ96154.1"/>
    <property type="molecule type" value="Genomic_DNA"/>
</dbReference>
<organism evidence="1 2">
    <name type="scientific">Gymnopilus dilepis</name>
    <dbReference type="NCBI Taxonomy" id="231916"/>
    <lineage>
        <taxon>Eukaryota</taxon>
        <taxon>Fungi</taxon>
        <taxon>Dikarya</taxon>
        <taxon>Basidiomycota</taxon>
        <taxon>Agaricomycotina</taxon>
        <taxon>Agaricomycetes</taxon>
        <taxon>Agaricomycetidae</taxon>
        <taxon>Agaricales</taxon>
        <taxon>Agaricineae</taxon>
        <taxon>Hymenogastraceae</taxon>
        <taxon>Gymnopilus</taxon>
    </lineage>
</organism>
<reference evidence="1 2" key="1">
    <citation type="journal article" date="2018" name="Evol. Lett.">
        <title>Horizontal gene cluster transfer increased hallucinogenic mushroom diversity.</title>
        <authorList>
            <person name="Reynolds H.T."/>
            <person name="Vijayakumar V."/>
            <person name="Gluck-Thaler E."/>
            <person name="Korotkin H.B."/>
            <person name="Matheny P.B."/>
            <person name="Slot J.C."/>
        </authorList>
    </citation>
    <scope>NUCLEOTIDE SEQUENCE [LARGE SCALE GENOMIC DNA]</scope>
    <source>
        <strain evidence="1 2">SRW20</strain>
    </source>
</reference>
<evidence type="ECO:0000313" key="2">
    <source>
        <dbReference type="Proteomes" id="UP000284706"/>
    </source>
</evidence>